<dbReference type="InterPro" id="IPR029062">
    <property type="entry name" value="Class_I_gatase-like"/>
</dbReference>
<dbReference type="PANTHER" id="PTHR43130:SF3">
    <property type="entry name" value="HTH-TYPE TRANSCRIPTIONAL REGULATOR RV1931C"/>
    <property type="match status" value="1"/>
</dbReference>
<name>A0ABZ2LX96_9BACT</name>
<dbReference type="Gene3D" id="1.10.10.60">
    <property type="entry name" value="Homeodomain-like"/>
    <property type="match status" value="1"/>
</dbReference>
<dbReference type="PROSITE" id="PS00041">
    <property type="entry name" value="HTH_ARAC_FAMILY_1"/>
    <property type="match status" value="1"/>
</dbReference>
<dbReference type="Proteomes" id="UP001370348">
    <property type="component" value="Chromosome"/>
</dbReference>
<dbReference type="InterPro" id="IPR009057">
    <property type="entry name" value="Homeodomain-like_sf"/>
</dbReference>
<reference evidence="5 6" key="1">
    <citation type="submission" date="2021-12" db="EMBL/GenBank/DDBJ databases">
        <title>Discovery of the Pendulisporaceae a myxobacterial family with distinct sporulation behavior and unique specialized metabolism.</title>
        <authorList>
            <person name="Garcia R."/>
            <person name="Popoff A."/>
            <person name="Bader C.D."/>
            <person name="Loehr J."/>
            <person name="Walesch S."/>
            <person name="Walt C."/>
            <person name="Boldt J."/>
            <person name="Bunk B."/>
            <person name="Haeckl F.J.F.P.J."/>
            <person name="Gunesch A.P."/>
            <person name="Birkelbach J."/>
            <person name="Nuebel U."/>
            <person name="Pietschmann T."/>
            <person name="Bach T."/>
            <person name="Mueller R."/>
        </authorList>
    </citation>
    <scope>NUCLEOTIDE SEQUENCE [LARGE SCALE GENOMIC DNA]</scope>
    <source>
        <strain evidence="5 6">MSr11954</strain>
    </source>
</reference>
<organism evidence="5 6">
    <name type="scientific">Pendulispora albinea</name>
    <dbReference type="NCBI Taxonomy" id="2741071"/>
    <lineage>
        <taxon>Bacteria</taxon>
        <taxon>Pseudomonadati</taxon>
        <taxon>Myxococcota</taxon>
        <taxon>Myxococcia</taxon>
        <taxon>Myxococcales</taxon>
        <taxon>Sorangiineae</taxon>
        <taxon>Pendulisporaceae</taxon>
        <taxon>Pendulispora</taxon>
    </lineage>
</organism>
<dbReference type="InterPro" id="IPR052158">
    <property type="entry name" value="INH-QAR"/>
</dbReference>
<dbReference type="PANTHER" id="PTHR43130">
    <property type="entry name" value="ARAC-FAMILY TRANSCRIPTIONAL REGULATOR"/>
    <property type="match status" value="1"/>
</dbReference>
<keyword evidence="2" id="KW-0238">DNA-binding</keyword>
<dbReference type="Pfam" id="PF01965">
    <property type="entry name" value="DJ-1_PfpI"/>
    <property type="match status" value="1"/>
</dbReference>
<evidence type="ECO:0000313" key="5">
    <source>
        <dbReference type="EMBL" id="WXB15362.1"/>
    </source>
</evidence>
<dbReference type="EMBL" id="CP089984">
    <property type="protein sequence ID" value="WXB15362.1"/>
    <property type="molecule type" value="Genomic_DNA"/>
</dbReference>
<protein>
    <submittedName>
        <fullName evidence="5">Helix-turn-helix domain-containing protein</fullName>
    </submittedName>
</protein>
<feature type="domain" description="HTH araC/xylS-type" evidence="4">
    <location>
        <begin position="224"/>
        <end position="322"/>
    </location>
</feature>
<gene>
    <name evidence="5" type="ORF">LZC94_47020</name>
</gene>
<sequence length="342" mass="37626">MPKSARFSATAHTVAVVAFEGISPFHLSVPCMVFGDDLARLGVPRYRLRICGERAGRMATLSGFDIHVQDDLSALVEADTVIVPAWRDPDERPPEALLKALRKAHARGARIAGLCLGAFVLAEAGLLDGRTASTHWVWAEDFARKYPRVALDQKVLYVDDGDILTSAGTAAAIDCCIHLLRRDHGAEVANRVARRMVVAPHRHGGQAQYIEQPLPETGGSDRLAVTLDWAIEHLEQPLSLDVLANKAAMSRRNFTRRFKSKTGTTVSRWLLNHRLASAQRLLETSDKAIDRIAEIVGFGSTVSLRQHFTSAFSVSPAAYRKQFRLTNELPSSELPRAAPRAR</sequence>
<evidence type="ECO:0000259" key="4">
    <source>
        <dbReference type="PROSITE" id="PS01124"/>
    </source>
</evidence>
<keyword evidence="6" id="KW-1185">Reference proteome</keyword>
<dbReference type="CDD" id="cd03137">
    <property type="entry name" value="GATase1_AraC_1"/>
    <property type="match status" value="1"/>
</dbReference>
<dbReference type="InterPro" id="IPR018062">
    <property type="entry name" value="HTH_AraC-typ_CS"/>
</dbReference>
<accession>A0ABZ2LX96</accession>
<dbReference type="Gene3D" id="3.40.50.880">
    <property type="match status" value="1"/>
</dbReference>
<evidence type="ECO:0000256" key="1">
    <source>
        <dbReference type="ARBA" id="ARBA00023015"/>
    </source>
</evidence>
<dbReference type="SUPFAM" id="SSF46689">
    <property type="entry name" value="Homeodomain-like"/>
    <property type="match status" value="2"/>
</dbReference>
<dbReference type="Pfam" id="PF12833">
    <property type="entry name" value="HTH_18"/>
    <property type="match status" value="1"/>
</dbReference>
<dbReference type="SUPFAM" id="SSF52317">
    <property type="entry name" value="Class I glutamine amidotransferase-like"/>
    <property type="match status" value="1"/>
</dbReference>
<keyword evidence="1" id="KW-0805">Transcription regulation</keyword>
<evidence type="ECO:0000313" key="6">
    <source>
        <dbReference type="Proteomes" id="UP001370348"/>
    </source>
</evidence>
<dbReference type="InterPro" id="IPR018060">
    <property type="entry name" value="HTH_AraC"/>
</dbReference>
<proteinExistence type="predicted"/>
<dbReference type="PROSITE" id="PS01124">
    <property type="entry name" value="HTH_ARAC_FAMILY_2"/>
    <property type="match status" value="1"/>
</dbReference>
<evidence type="ECO:0000256" key="2">
    <source>
        <dbReference type="ARBA" id="ARBA00023125"/>
    </source>
</evidence>
<dbReference type="InterPro" id="IPR002818">
    <property type="entry name" value="DJ-1/PfpI"/>
</dbReference>
<dbReference type="RefSeq" id="WP_394824987.1">
    <property type="nucleotide sequence ID" value="NZ_CP089984.1"/>
</dbReference>
<evidence type="ECO:0000256" key="3">
    <source>
        <dbReference type="ARBA" id="ARBA00023163"/>
    </source>
</evidence>
<dbReference type="SMART" id="SM00342">
    <property type="entry name" value="HTH_ARAC"/>
    <property type="match status" value="1"/>
</dbReference>
<keyword evidence="3" id="KW-0804">Transcription</keyword>